<keyword evidence="6" id="KW-1185">Reference proteome</keyword>
<dbReference type="SUPFAM" id="SSF103473">
    <property type="entry name" value="MFS general substrate transporter"/>
    <property type="match status" value="1"/>
</dbReference>
<feature type="transmembrane region" description="Helical" evidence="2">
    <location>
        <begin position="35"/>
        <end position="60"/>
    </location>
</feature>
<dbReference type="GO" id="GO:0004197">
    <property type="term" value="F:cysteine-type endopeptidase activity"/>
    <property type="evidence" value="ECO:0007669"/>
    <property type="project" value="InterPro"/>
</dbReference>
<keyword evidence="2" id="KW-1133">Transmembrane helix</keyword>
<dbReference type="InterPro" id="IPR011701">
    <property type="entry name" value="MFS"/>
</dbReference>
<comment type="caution">
    <text evidence="5">The sequence shown here is derived from an EMBL/GenBank/DDBJ whole genome shotgun (WGS) entry which is preliminary data.</text>
</comment>
<feature type="signal peptide" evidence="3">
    <location>
        <begin position="1"/>
        <end position="25"/>
    </location>
</feature>
<proteinExistence type="inferred from homology"/>
<dbReference type="Gene3D" id="3.40.50.12660">
    <property type="match status" value="2"/>
</dbReference>
<dbReference type="GO" id="GO:0006508">
    <property type="term" value="P:proteolysis"/>
    <property type="evidence" value="ECO:0007669"/>
    <property type="project" value="InterPro"/>
</dbReference>
<dbReference type="InterPro" id="IPR029030">
    <property type="entry name" value="Caspase-like_dom_sf"/>
</dbReference>
<reference evidence="5 6" key="1">
    <citation type="journal article" date="2023" name="Mol. Ecol. Resour.">
        <title>Chromosome-level genome assembly of a triploid poplar Populus alba 'Berolinensis'.</title>
        <authorList>
            <person name="Chen S."/>
            <person name="Yu Y."/>
            <person name="Wang X."/>
            <person name="Wang S."/>
            <person name="Zhang T."/>
            <person name="Zhou Y."/>
            <person name="He R."/>
            <person name="Meng N."/>
            <person name="Wang Y."/>
            <person name="Liu W."/>
            <person name="Liu Z."/>
            <person name="Liu J."/>
            <person name="Guo Q."/>
            <person name="Huang H."/>
            <person name="Sederoff R.R."/>
            <person name="Wang G."/>
            <person name="Qu G."/>
            <person name="Chen S."/>
        </authorList>
    </citation>
    <scope>NUCLEOTIDE SEQUENCE [LARGE SCALE GENOMIC DNA]</scope>
    <source>
        <strain evidence="5">SC-2020</strain>
    </source>
</reference>
<dbReference type="InterPro" id="IPR011600">
    <property type="entry name" value="Pept_C14_caspase"/>
</dbReference>
<comment type="similarity">
    <text evidence="1">Belongs to the peptidase C14B family.</text>
</comment>
<evidence type="ECO:0000313" key="5">
    <source>
        <dbReference type="EMBL" id="KAJ6967774.1"/>
    </source>
</evidence>
<dbReference type="InterPro" id="IPR036259">
    <property type="entry name" value="MFS_trans_sf"/>
</dbReference>
<accession>A0AAD6LIS4</accession>
<feature type="chain" id="PRO_5041911550" description="Peptidase C14 caspase domain-containing protein" evidence="3">
    <location>
        <begin position="26"/>
        <end position="707"/>
    </location>
</feature>
<dbReference type="GO" id="GO:0022857">
    <property type="term" value="F:transmembrane transporter activity"/>
    <property type="evidence" value="ECO:0007669"/>
    <property type="project" value="InterPro"/>
</dbReference>
<protein>
    <recommendedName>
        <fullName evidence="4">Peptidase C14 caspase domain-containing protein</fullName>
    </recommendedName>
</protein>
<keyword evidence="2" id="KW-0472">Membrane</keyword>
<evidence type="ECO:0000259" key="4">
    <source>
        <dbReference type="Pfam" id="PF00656"/>
    </source>
</evidence>
<keyword evidence="3" id="KW-0732">Signal</keyword>
<dbReference type="PANTHER" id="PTHR48104">
    <property type="entry name" value="METACASPASE-4"/>
    <property type="match status" value="1"/>
</dbReference>
<dbReference type="Proteomes" id="UP001164929">
    <property type="component" value="Chromosome 16"/>
</dbReference>
<feature type="transmembrane region" description="Helical" evidence="2">
    <location>
        <begin position="217"/>
        <end position="235"/>
    </location>
</feature>
<feature type="transmembrane region" description="Helical" evidence="2">
    <location>
        <begin position="81"/>
        <end position="104"/>
    </location>
</feature>
<dbReference type="Gene3D" id="1.20.1250.20">
    <property type="entry name" value="MFS general substrate transporter like domains"/>
    <property type="match status" value="1"/>
</dbReference>
<keyword evidence="2" id="KW-0812">Transmembrane</keyword>
<dbReference type="CDD" id="cd17330">
    <property type="entry name" value="MFS_SLC46_TetA_like"/>
    <property type="match status" value="1"/>
</dbReference>
<dbReference type="EMBL" id="JAQIZT010000016">
    <property type="protein sequence ID" value="KAJ6967774.1"/>
    <property type="molecule type" value="Genomic_DNA"/>
</dbReference>
<feature type="transmembrane region" description="Helical" evidence="2">
    <location>
        <begin position="186"/>
        <end position="205"/>
    </location>
</feature>
<feature type="domain" description="Peptidase C14 caspase" evidence="4">
    <location>
        <begin position="398"/>
        <end position="694"/>
    </location>
</feature>
<evidence type="ECO:0000256" key="3">
    <source>
        <dbReference type="SAM" id="SignalP"/>
    </source>
</evidence>
<dbReference type="PANTHER" id="PTHR48104:SF7">
    <property type="entry name" value="METACASPASE-9"/>
    <property type="match status" value="1"/>
</dbReference>
<name>A0AAD6LIS4_9ROSI</name>
<dbReference type="Pfam" id="PF07690">
    <property type="entry name" value="MFS_1"/>
    <property type="match status" value="1"/>
</dbReference>
<sequence>MFNTAFISCLLYLNMLSAHLTQAYASEVCRKEYQALGMSIISTSWGIGLVIGPALGGFLAQPAEKFPNIFSSDSLFGRFPYLLPCLLISIFSVGVLVVCCLLPETIHNHKGNDEECNDSDALGATTFESGSSQKSLLKNWPLISSIIAYCVFQLHDMAYAEIFSLWAVSPRKNGGLSFSTADVGEVLAFSGFGLLLFQLFIYPVAERNFGPVMVSRLGAVLTIPLLSSYPFIALLKGLTLMLLINCASILKNVLSVSITTGLFLLQNRSVAQQQRGAANGISMSAMSLFKAIGPAAGGSLFSWAQKRQSAFFLPGTKLRKCSFPFVRRYAGDQMVFFLLNMIERLSPPNQANHLHHHLNRHPILKSRYNSKLRLQDTIMGLGLVFVLGLPAKMEMGKKRMAVLVGCNYPNTQNELHGCINDVLAMKEVLVKRFGFDASHVQLLTDAPGSVVLPTGANIKRALGHMIDQAEAGDVLFFHYSGHGTWIPSKKPGHAFRQDEAIVPCDFNLITDVDFRQLVNRLPKGASLTILSDSCHSGGLIDKEKEQIGPNATITANNTTVHSHNPKSIPFESILQHLTSLTNINTSDVGTHLLEFFGSDASLKYRLPPLEWDLFDSLKPDEGILLSGCQANETSADMSPNEGGGKACGAFSNAVQMVLKQHSGQLSNKQLVTMAREVLQAQGFEQQHPCLYCSDQNAIATFLWQPEF</sequence>
<dbReference type="Pfam" id="PF00656">
    <property type="entry name" value="Peptidase_C14"/>
    <property type="match status" value="1"/>
</dbReference>
<evidence type="ECO:0000313" key="6">
    <source>
        <dbReference type="Proteomes" id="UP001164929"/>
    </source>
</evidence>
<organism evidence="5 6">
    <name type="scientific">Populus alba x Populus x berolinensis</name>
    <dbReference type="NCBI Taxonomy" id="444605"/>
    <lineage>
        <taxon>Eukaryota</taxon>
        <taxon>Viridiplantae</taxon>
        <taxon>Streptophyta</taxon>
        <taxon>Embryophyta</taxon>
        <taxon>Tracheophyta</taxon>
        <taxon>Spermatophyta</taxon>
        <taxon>Magnoliopsida</taxon>
        <taxon>eudicotyledons</taxon>
        <taxon>Gunneridae</taxon>
        <taxon>Pentapetalae</taxon>
        <taxon>rosids</taxon>
        <taxon>fabids</taxon>
        <taxon>Malpighiales</taxon>
        <taxon>Salicaceae</taxon>
        <taxon>Saliceae</taxon>
        <taxon>Populus</taxon>
    </lineage>
</organism>
<dbReference type="AlphaFoldDB" id="A0AAD6LIS4"/>
<gene>
    <name evidence="5" type="ORF">NC653_035872</name>
</gene>
<evidence type="ECO:0000256" key="2">
    <source>
        <dbReference type="SAM" id="Phobius"/>
    </source>
</evidence>
<dbReference type="SUPFAM" id="SSF52129">
    <property type="entry name" value="Caspase-like"/>
    <property type="match status" value="1"/>
</dbReference>
<dbReference type="InterPro" id="IPR050452">
    <property type="entry name" value="Metacaspase"/>
</dbReference>
<evidence type="ECO:0000256" key="1">
    <source>
        <dbReference type="ARBA" id="ARBA00009005"/>
    </source>
</evidence>
<dbReference type="GO" id="GO:0005737">
    <property type="term" value="C:cytoplasm"/>
    <property type="evidence" value="ECO:0007669"/>
    <property type="project" value="TreeGrafter"/>
</dbReference>